<reference evidence="3" key="1">
    <citation type="submission" date="2020-05" db="EMBL/GenBank/DDBJ databases">
        <authorList>
            <person name="Rincon C."/>
            <person name="Sanders R I."/>
            <person name="Robbins C."/>
            <person name="Chaturvedi A."/>
        </authorList>
    </citation>
    <scope>NUCLEOTIDE SEQUENCE</scope>
    <source>
        <strain evidence="3">CHB12</strain>
    </source>
</reference>
<accession>A0A915ZQS4</accession>
<dbReference type="EMBL" id="CAGKOT010000050">
    <property type="protein sequence ID" value="CAB5384025.1"/>
    <property type="molecule type" value="Genomic_DNA"/>
</dbReference>
<organism evidence="3 4">
    <name type="scientific">Rhizophagus irregularis</name>
    <dbReference type="NCBI Taxonomy" id="588596"/>
    <lineage>
        <taxon>Eukaryota</taxon>
        <taxon>Fungi</taxon>
        <taxon>Fungi incertae sedis</taxon>
        <taxon>Mucoromycota</taxon>
        <taxon>Glomeromycotina</taxon>
        <taxon>Glomeromycetes</taxon>
        <taxon>Glomerales</taxon>
        <taxon>Glomeraceae</taxon>
        <taxon>Rhizophagus</taxon>
    </lineage>
</organism>
<evidence type="ECO:0000313" key="1">
    <source>
        <dbReference type="EMBL" id="CAB5357613.1"/>
    </source>
</evidence>
<evidence type="ECO:0000313" key="3">
    <source>
        <dbReference type="EMBL" id="CAB5384025.1"/>
    </source>
</evidence>
<protein>
    <submittedName>
        <fullName evidence="3">Uncharacterized protein</fullName>
    </submittedName>
</protein>
<gene>
    <name evidence="2" type="ORF">CHRIB12_LOCUS13167</name>
    <name evidence="3" type="ORF">CHRIB12_LOCUS18690</name>
    <name evidence="1" type="ORF">CHRIB12_LOCUS6960</name>
</gene>
<evidence type="ECO:0000313" key="2">
    <source>
        <dbReference type="EMBL" id="CAB5371586.1"/>
    </source>
</evidence>
<dbReference type="Proteomes" id="UP000684084">
    <property type="component" value="Unassembled WGS sequence"/>
</dbReference>
<proteinExistence type="predicted"/>
<dbReference type="EMBL" id="CAGKOT010000029">
    <property type="protein sequence ID" value="CAB5371586.1"/>
    <property type="molecule type" value="Genomic_DNA"/>
</dbReference>
<name>A0A915ZQS4_9GLOM</name>
<comment type="caution">
    <text evidence="3">The sequence shown here is derived from an EMBL/GenBank/DDBJ whole genome shotgun (WGS) entry which is preliminary data.</text>
</comment>
<dbReference type="OrthoDB" id="2424503at2759"/>
<evidence type="ECO:0000313" key="4">
    <source>
        <dbReference type="Proteomes" id="UP000684084"/>
    </source>
</evidence>
<sequence length="440" mass="50961">MKRIRSKKIIKKIVSKRRVISKVSNNIQREESFYISDDNNDIFSTTYSENNNTNSNESLQETLSDRSYYEQNKYNETESNFTTTSDTLSNSDQSTQLLTTNFTLNETEQQNRKPLQTIVENETTNFQPLSGEYGPYFQNFTEMLLFTWITKHMITTKAYEDLVLIFTTGSFIKYQDKGTRIGRIIAIVSTSNGTKLKIQLLYYGTELPGNFTSSLRIKRAQNGELWLSEISVLIDLQNVIGPVDVWLRDTPKLSDNYQFCIREILYSHEGRWKIRDIKLRNQHPNEKIEELNILVQESASQKTIIPQDAYHAVAGKIQRLMECTFSILKPDGEVAFINYWKNLETPAAMIMPFLLQRSLKALHIKDLELISLQKRLVDSTKSRPKMPSPIQIVNAIISCWVTIAKASHLCFSLTFTEQAYKELEKLLRIEHNILLKVCFT</sequence>
<dbReference type="AlphaFoldDB" id="A0A915ZQS4"/>
<dbReference type="EMBL" id="CAGKOT010000011">
    <property type="protein sequence ID" value="CAB5357613.1"/>
    <property type="molecule type" value="Genomic_DNA"/>
</dbReference>